<dbReference type="GO" id="GO:0000156">
    <property type="term" value="F:phosphorelay response regulator activity"/>
    <property type="evidence" value="ECO:0007669"/>
    <property type="project" value="TreeGrafter"/>
</dbReference>
<dbReference type="AlphaFoldDB" id="A0A6M0RKG4"/>
<organism evidence="4 5">
    <name type="scientific">Adonisia turfae CCMR0081</name>
    <dbReference type="NCBI Taxonomy" id="2292702"/>
    <lineage>
        <taxon>Bacteria</taxon>
        <taxon>Bacillati</taxon>
        <taxon>Cyanobacteriota</taxon>
        <taxon>Adonisia</taxon>
        <taxon>Adonisia turfae</taxon>
    </lineage>
</organism>
<feature type="domain" description="Response regulatory" evidence="3">
    <location>
        <begin position="3"/>
        <end position="116"/>
    </location>
</feature>
<dbReference type="PROSITE" id="PS50110">
    <property type="entry name" value="RESPONSE_REGULATORY"/>
    <property type="match status" value="1"/>
</dbReference>
<dbReference type="Proteomes" id="UP000481033">
    <property type="component" value="Unassembled WGS sequence"/>
</dbReference>
<dbReference type="GO" id="GO:0005829">
    <property type="term" value="C:cytosol"/>
    <property type="evidence" value="ECO:0007669"/>
    <property type="project" value="TreeGrafter"/>
</dbReference>
<dbReference type="PANTHER" id="PTHR48111">
    <property type="entry name" value="REGULATOR OF RPOS"/>
    <property type="match status" value="1"/>
</dbReference>
<dbReference type="EMBL" id="QXHD01000004">
    <property type="protein sequence ID" value="NEZ56714.1"/>
    <property type="molecule type" value="Genomic_DNA"/>
</dbReference>
<evidence type="ECO:0000256" key="1">
    <source>
        <dbReference type="ARBA" id="ARBA00023125"/>
    </source>
</evidence>
<evidence type="ECO:0000313" key="4">
    <source>
        <dbReference type="EMBL" id="NEZ56714.1"/>
    </source>
</evidence>
<proteinExistence type="predicted"/>
<keyword evidence="2" id="KW-0597">Phosphoprotein</keyword>
<dbReference type="SMART" id="SM00448">
    <property type="entry name" value="REC"/>
    <property type="match status" value="1"/>
</dbReference>
<comment type="caution">
    <text evidence="4">The sequence shown here is derived from an EMBL/GenBank/DDBJ whole genome shotgun (WGS) entry which is preliminary data.</text>
</comment>
<reference evidence="4 5" key="1">
    <citation type="journal article" date="2020" name="Microb. Ecol.">
        <title>Ecogenomics of the Marine Benthic Filamentous Cyanobacterium Adonisia.</title>
        <authorList>
            <person name="Walter J.M."/>
            <person name="Coutinho F.H."/>
            <person name="Leomil L."/>
            <person name="Hargreaves P.I."/>
            <person name="Campeao M.E."/>
            <person name="Vieira V.V."/>
            <person name="Silva B.S."/>
            <person name="Fistarol G.O."/>
            <person name="Salomon P.S."/>
            <person name="Sawabe T."/>
            <person name="Mino S."/>
            <person name="Hosokawa M."/>
            <person name="Miyashita H."/>
            <person name="Maruyama F."/>
            <person name="van Verk M.C."/>
            <person name="Dutilh B.E."/>
            <person name="Thompson C.C."/>
            <person name="Thompson F.L."/>
        </authorList>
    </citation>
    <scope>NUCLEOTIDE SEQUENCE [LARGE SCALE GENOMIC DNA]</scope>
    <source>
        <strain evidence="4 5">CCMR0081</strain>
    </source>
</reference>
<dbReference type="GO" id="GO:0000976">
    <property type="term" value="F:transcription cis-regulatory region binding"/>
    <property type="evidence" value="ECO:0007669"/>
    <property type="project" value="TreeGrafter"/>
</dbReference>
<evidence type="ECO:0000313" key="5">
    <source>
        <dbReference type="Proteomes" id="UP000481033"/>
    </source>
</evidence>
<dbReference type="GO" id="GO:0032993">
    <property type="term" value="C:protein-DNA complex"/>
    <property type="evidence" value="ECO:0007669"/>
    <property type="project" value="TreeGrafter"/>
</dbReference>
<keyword evidence="5" id="KW-1185">Reference proteome</keyword>
<accession>A0A6M0RKG4</accession>
<dbReference type="Pfam" id="PF00072">
    <property type="entry name" value="Response_reg"/>
    <property type="match status" value="1"/>
</dbReference>
<dbReference type="InterPro" id="IPR039420">
    <property type="entry name" value="WalR-like"/>
</dbReference>
<dbReference type="PANTHER" id="PTHR48111:SF38">
    <property type="entry name" value="TWO-COMPONENT RESPONSE REGULATOR"/>
    <property type="match status" value="1"/>
</dbReference>
<name>A0A6M0RKG4_9CYAN</name>
<evidence type="ECO:0000259" key="3">
    <source>
        <dbReference type="PROSITE" id="PS50110"/>
    </source>
</evidence>
<evidence type="ECO:0000256" key="2">
    <source>
        <dbReference type="PROSITE-ProRule" id="PRU00169"/>
    </source>
</evidence>
<keyword evidence="1 4" id="KW-0238">DNA-binding</keyword>
<dbReference type="CDD" id="cd17574">
    <property type="entry name" value="REC_OmpR"/>
    <property type="match status" value="1"/>
</dbReference>
<gene>
    <name evidence="4" type="ORF">DXZ20_13710</name>
</gene>
<feature type="modified residue" description="4-aspartylphosphate" evidence="2">
    <location>
        <position position="52"/>
    </location>
</feature>
<dbReference type="Gene3D" id="3.40.50.2300">
    <property type="match status" value="1"/>
</dbReference>
<dbReference type="InterPro" id="IPR011006">
    <property type="entry name" value="CheY-like_superfamily"/>
</dbReference>
<sequence>MAKILLVDDEPRIVTFLEKGLRRQHHQPESAFNGRQALDIALSESFDLIVLDLGLPELDGFDVLMNLRKMNQSPPVVIITALGESDCARAIELGADDCLHKPFRFGELLAKIKRLLGETEQNIAEAKVG</sequence>
<dbReference type="SUPFAM" id="SSF52172">
    <property type="entry name" value="CheY-like"/>
    <property type="match status" value="1"/>
</dbReference>
<dbReference type="RefSeq" id="WP_163663458.1">
    <property type="nucleotide sequence ID" value="NZ_QXHD01000004.1"/>
</dbReference>
<dbReference type="GO" id="GO:0006355">
    <property type="term" value="P:regulation of DNA-templated transcription"/>
    <property type="evidence" value="ECO:0007669"/>
    <property type="project" value="TreeGrafter"/>
</dbReference>
<protein>
    <submittedName>
        <fullName evidence="4">DNA-binding response regulator</fullName>
    </submittedName>
</protein>
<dbReference type="InterPro" id="IPR001789">
    <property type="entry name" value="Sig_transdc_resp-reg_receiver"/>
</dbReference>